<protein>
    <submittedName>
        <fullName evidence="1">Secreted protein</fullName>
    </submittedName>
</protein>
<accession>A0A0N4X9A6</accession>
<organism evidence="1">
    <name type="scientific">Haemonchus placei</name>
    <name type="common">Barber's pole worm</name>
    <dbReference type="NCBI Taxonomy" id="6290"/>
    <lineage>
        <taxon>Eukaryota</taxon>
        <taxon>Metazoa</taxon>
        <taxon>Ecdysozoa</taxon>
        <taxon>Nematoda</taxon>
        <taxon>Chromadorea</taxon>
        <taxon>Rhabditida</taxon>
        <taxon>Rhabditina</taxon>
        <taxon>Rhabditomorpha</taxon>
        <taxon>Strongyloidea</taxon>
        <taxon>Trichostrongylidae</taxon>
        <taxon>Haemonchus</taxon>
    </lineage>
</organism>
<sequence length="114" mass="12324">LRLPSPRPTERCCPGKDPFSLELFVNLGNGGGFSLSGTFFSLLMECCWSDGVCFGPSLFCVRWVFADLIDDVNGFSVVFSTAVPFRCFDDESTSGDFVGIPSAEAVEKSGEPSF</sequence>
<dbReference type="WBParaSite" id="HPLM_0002094801-mRNA-1">
    <property type="protein sequence ID" value="HPLM_0002094801-mRNA-1"/>
    <property type="gene ID" value="HPLM_0002094801"/>
</dbReference>
<proteinExistence type="predicted"/>
<dbReference type="AlphaFoldDB" id="A0A0N4X9A6"/>
<evidence type="ECO:0000313" key="1">
    <source>
        <dbReference type="WBParaSite" id="HPLM_0002094801-mRNA-1"/>
    </source>
</evidence>
<name>A0A0N4X9A6_HAEPC</name>
<reference evidence="1" key="1">
    <citation type="submission" date="2017-02" db="UniProtKB">
        <authorList>
            <consortium name="WormBaseParasite"/>
        </authorList>
    </citation>
    <scope>IDENTIFICATION</scope>
</reference>